<dbReference type="AlphaFoldDB" id="A0A0V1BAX8"/>
<comment type="caution">
    <text evidence="1">The sequence shown here is derived from an EMBL/GenBank/DDBJ whole genome shotgun (WGS) entry which is preliminary data.</text>
</comment>
<protein>
    <submittedName>
        <fullName evidence="1">Uncharacterized protein</fullName>
    </submittedName>
</protein>
<reference evidence="1 2" key="1">
    <citation type="submission" date="2015-01" db="EMBL/GenBank/DDBJ databases">
        <title>Evolution of Trichinella species and genotypes.</title>
        <authorList>
            <person name="Korhonen P.K."/>
            <person name="Edoardo P."/>
            <person name="Giuseppe L.R."/>
            <person name="Gasser R.B."/>
        </authorList>
    </citation>
    <scope>NUCLEOTIDE SEQUENCE [LARGE SCALE GENOMIC DNA]</scope>
    <source>
        <strain evidence="1">ISS3</strain>
    </source>
</reference>
<evidence type="ECO:0000313" key="1">
    <source>
        <dbReference type="EMBL" id="KRY34182.1"/>
    </source>
</evidence>
<proteinExistence type="predicted"/>
<keyword evidence="2" id="KW-1185">Reference proteome</keyword>
<dbReference type="EMBL" id="JYDH01000071">
    <property type="protein sequence ID" value="KRY34182.1"/>
    <property type="molecule type" value="Genomic_DNA"/>
</dbReference>
<dbReference type="Proteomes" id="UP000054776">
    <property type="component" value="Unassembled WGS sequence"/>
</dbReference>
<accession>A0A0V1BAX8</accession>
<name>A0A0V1BAX8_TRISP</name>
<gene>
    <name evidence="1" type="ORF">T01_3050</name>
</gene>
<dbReference type="InParanoid" id="A0A0V1BAX8"/>
<evidence type="ECO:0000313" key="2">
    <source>
        <dbReference type="Proteomes" id="UP000054776"/>
    </source>
</evidence>
<organism evidence="1 2">
    <name type="scientific">Trichinella spiralis</name>
    <name type="common">Trichina worm</name>
    <dbReference type="NCBI Taxonomy" id="6334"/>
    <lineage>
        <taxon>Eukaryota</taxon>
        <taxon>Metazoa</taxon>
        <taxon>Ecdysozoa</taxon>
        <taxon>Nematoda</taxon>
        <taxon>Enoplea</taxon>
        <taxon>Dorylaimia</taxon>
        <taxon>Trichinellida</taxon>
        <taxon>Trichinellidae</taxon>
        <taxon>Trichinella</taxon>
    </lineage>
</organism>
<sequence>MLDRWSTTIDACWSRTGTSVVSVYSRASGTHPYARAGEIFSKRGAVLAGLLELVDSVVVVGSFQYAVKQQEEEEENNNNNINNGGTDDERRRLFGRRQLSLANKDEQSICTLNILQARRTYHIPTFDVCHQWVALAQSFFAQMQPRVGLWGFISYYALAINLFERANRQHAACLPACVSFPLCNSSSKGSWRLVVGRPLNNVSNNSETCK</sequence>